<keyword evidence="1" id="KW-0285">Flavoprotein</keyword>
<dbReference type="RefSeq" id="WP_105942069.1">
    <property type="nucleotide sequence ID" value="NZ_CP027433.1"/>
</dbReference>
<dbReference type="OrthoDB" id="9786503at2"/>
<dbReference type="Gene3D" id="3.50.50.60">
    <property type="entry name" value="FAD/NAD(P)-binding domain"/>
    <property type="match status" value="2"/>
</dbReference>
<dbReference type="PRINTS" id="PR00469">
    <property type="entry name" value="PNDRDTASEII"/>
</dbReference>
<evidence type="ECO:0000256" key="3">
    <source>
        <dbReference type="ARBA" id="ARBA00048132"/>
    </source>
</evidence>
<proteinExistence type="predicted"/>
<dbReference type="Proteomes" id="UP000239814">
    <property type="component" value="Chromosome"/>
</dbReference>
<dbReference type="EMBL" id="CP027433">
    <property type="protein sequence ID" value="AVM00341.1"/>
    <property type="molecule type" value="Genomic_DNA"/>
</dbReference>
<comment type="catalytic activity">
    <reaction evidence="3">
        <text>[thioredoxin]-dithiol + NADP(+) = [thioredoxin]-disulfide + NADPH + H(+)</text>
        <dbReference type="Rhea" id="RHEA:20345"/>
        <dbReference type="Rhea" id="RHEA-COMP:10698"/>
        <dbReference type="Rhea" id="RHEA-COMP:10700"/>
        <dbReference type="ChEBI" id="CHEBI:15378"/>
        <dbReference type="ChEBI" id="CHEBI:29950"/>
        <dbReference type="ChEBI" id="CHEBI:50058"/>
        <dbReference type="ChEBI" id="CHEBI:57783"/>
        <dbReference type="ChEBI" id="CHEBI:58349"/>
        <dbReference type="EC" id="1.8.1.9"/>
    </reaction>
</comment>
<dbReference type="InterPro" id="IPR036188">
    <property type="entry name" value="FAD/NAD-bd_sf"/>
</dbReference>
<accession>A0A2S0KFD1</accession>
<evidence type="ECO:0000259" key="4">
    <source>
        <dbReference type="Pfam" id="PF07992"/>
    </source>
</evidence>
<keyword evidence="2" id="KW-0560">Oxidoreductase</keyword>
<dbReference type="AlphaFoldDB" id="A0A2S0KFD1"/>
<dbReference type="Pfam" id="PF07992">
    <property type="entry name" value="Pyr_redox_2"/>
    <property type="match status" value="1"/>
</dbReference>
<dbReference type="SUPFAM" id="SSF51905">
    <property type="entry name" value="FAD/NAD(P)-binding domain"/>
    <property type="match status" value="1"/>
</dbReference>
<organism evidence="5 6">
    <name type="scientific">Gordonia iterans</name>
    <dbReference type="NCBI Taxonomy" id="1004901"/>
    <lineage>
        <taxon>Bacteria</taxon>
        <taxon>Bacillati</taxon>
        <taxon>Actinomycetota</taxon>
        <taxon>Actinomycetes</taxon>
        <taxon>Mycobacteriales</taxon>
        <taxon>Gordoniaceae</taxon>
        <taxon>Gordonia</taxon>
    </lineage>
</organism>
<dbReference type="GO" id="GO:0004791">
    <property type="term" value="F:thioredoxin-disulfide reductase (NADPH) activity"/>
    <property type="evidence" value="ECO:0007669"/>
    <property type="project" value="UniProtKB-EC"/>
</dbReference>
<dbReference type="KEGG" id="git:C6V83_08720"/>
<reference evidence="5 6" key="1">
    <citation type="submission" date="2018-03" db="EMBL/GenBank/DDBJ databases">
        <title>Characteristics and genome of n-alkane degrading marine bacteria Gordonia iterans isolated from crude oil contaminated in Tae-an, South Korea.</title>
        <authorList>
            <person name="Lee S.-S."/>
            <person name="Kim H."/>
        </authorList>
    </citation>
    <scope>NUCLEOTIDE SEQUENCE [LARGE SCALE GENOMIC DNA]</scope>
    <source>
        <strain evidence="5 6">Co17</strain>
    </source>
</reference>
<dbReference type="PRINTS" id="PR00368">
    <property type="entry name" value="FADPNR"/>
</dbReference>
<feature type="domain" description="FAD/NAD(P)-binding" evidence="4">
    <location>
        <begin position="5"/>
        <end position="284"/>
    </location>
</feature>
<gene>
    <name evidence="5" type="ORF">C6V83_08720</name>
</gene>
<dbReference type="InterPro" id="IPR023753">
    <property type="entry name" value="FAD/NAD-binding_dom"/>
</dbReference>
<evidence type="ECO:0000256" key="2">
    <source>
        <dbReference type="ARBA" id="ARBA00023002"/>
    </source>
</evidence>
<evidence type="ECO:0000313" key="6">
    <source>
        <dbReference type="Proteomes" id="UP000239814"/>
    </source>
</evidence>
<dbReference type="InterPro" id="IPR050097">
    <property type="entry name" value="Ferredoxin-NADP_redctase_2"/>
</dbReference>
<name>A0A2S0KFD1_9ACTN</name>
<dbReference type="PANTHER" id="PTHR48105">
    <property type="entry name" value="THIOREDOXIN REDUCTASE 1-RELATED-RELATED"/>
    <property type="match status" value="1"/>
</dbReference>
<protein>
    <submittedName>
        <fullName evidence="5">Thioredoxin reductase</fullName>
    </submittedName>
</protein>
<keyword evidence="6" id="KW-1185">Reference proteome</keyword>
<evidence type="ECO:0000313" key="5">
    <source>
        <dbReference type="EMBL" id="AVM00341.1"/>
    </source>
</evidence>
<evidence type="ECO:0000256" key="1">
    <source>
        <dbReference type="ARBA" id="ARBA00022630"/>
    </source>
</evidence>
<sequence length="322" mass="33435">MTHDYEVLVLGGSAAGLSAGLTLARARRRIAVIDGGAPRNARAEGIHGLVAAEGIAPSEYAARGRAEVTGYGGQVIDGRVVGVARTDDGFAVQLGDGTRLSGRAVLAATGVRDELPAVPGLADHWGTQVLHCPYCHGWEFRDRRIAVLATGPMSWMQALLFRQWSADTVLLTNGVTYDDEALARVDAMGVQVHHGVVTEIVGAPAPGGSDEARRLGGVRLADGRVIEVDAVAVPSHLHANVEMFGDLGLEVAENEFGTYVPAGDDGSTAVPGLWVAGNLRDQHATVASSSADGVLVAARLNMSLIFADAETAVAAGLTEAHR</sequence>